<proteinExistence type="predicted"/>
<dbReference type="Gene3D" id="3.30.1370.110">
    <property type="match status" value="1"/>
</dbReference>
<keyword evidence="3" id="KW-1185">Reference proteome</keyword>
<protein>
    <submittedName>
        <fullName evidence="2">Smr/MutS family protein</fullName>
    </submittedName>
</protein>
<gene>
    <name evidence="2" type="ORF">ACFQFQ_00545</name>
</gene>
<dbReference type="InterPro" id="IPR002625">
    <property type="entry name" value="Smr_dom"/>
</dbReference>
<feature type="domain" description="Smr" evidence="1">
    <location>
        <begin position="104"/>
        <end position="194"/>
    </location>
</feature>
<evidence type="ECO:0000259" key="1">
    <source>
        <dbReference type="PROSITE" id="PS50828"/>
    </source>
</evidence>
<dbReference type="PROSITE" id="PS50828">
    <property type="entry name" value="SMR"/>
    <property type="match status" value="1"/>
</dbReference>
<dbReference type="Proteomes" id="UP001596353">
    <property type="component" value="Unassembled WGS sequence"/>
</dbReference>
<reference evidence="3" key="1">
    <citation type="journal article" date="2019" name="Int. J. Syst. Evol. Microbiol.">
        <title>The Global Catalogue of Microorganisms (GCM) 10K type strain sequencing project: providing services to taxonomists for standard genome sequencing and annotation.</title>
        <authorList>
            <consortium name="The Broad Institute Genomics Platform"/>
            <consortium name="The Broad Institute Genome Sequencing Center for Infectious Disease"/>
            <person name="Wu L."/>
            <person name="Ma J."/>
        </authorList>
    </citation>
    <scope>NUCLEOTIDE SEQUENCE [LARGE SCALE GENOMIC DNA]</scope>
    <source>
        <strain evidence="3">CCUG 66188</strain>
    </source>
</reference>
<sequence>MKRSSRKPRLNDDDLELWRRVTERTEKLDLKSLFTPEIDAPPPSPAALKRGRSALLGKPMPKPRRRTYDLLPSLPDQVRSAPVQMDNKSFGKLKRGKLRPEGRIDLHGMTLDRAHPALMHFIQTSHRNGKRLVLVITGKGKQRDDGGPIPVRYGVLRHQVPQWLSSPPLSSVVLQVAQAHISHGGSGAYYVYLRRQR</sequence>
<dbReference type="Pfam" id="PF01713">
    <property type="entry name" value="Smr"/>
    <property type="match status" value="1"/>
</dbReference>
<dbReference type="SMART" id="SM00463">
    <property type="entry name" value="SMR"/>
    <property type="match status" value="1"/>
</dbReference>
<accession>A0ABW2AY27</accession>
<dbReference type="PANTHER" id="PTHR35562">
    <property type="entry name" value="DNA ENDONUCLEASE SMRA-RELATED"/>
    <property type="match status" value="1"/>
</dbReference>
<dbReference type="InterPro" id="IPR036063">
    <property type="entry name" value="Smr_dom_sf"/>
</dbReference>
<name>A0ABW2AY27_9RHOB</name>
<evidence type="ECO:0000313" key="2">
    <source>
        <dbReference type="EMBL" id="MFC6758335.1"/>
    </source>
</evidence>
<organism evidence="2 3">
    <name type="scientific">Sulfitobacter porphyrae</name>
    <dbReference type="NCBI Taxonomy" id="1246864"/>
    <lineage>
        <taxon>Bacteria</taxon>
        <taxon>Pseudomonadati</taxon>
        <taxon>Pseudomonadota</taxon>
        <taxon>Alphaproteobacteria</taxon>
        <taxon>Rhodobacterales</taxon>
        <taxon>Roseobacteraceae</taxon>
        <taxon>Sulfitobacter</taxon>
    </lineage>
</organism>
<dbReference type="SUPFAM" id="SSF160443">
    <property type="entry name" value="SMR domain-like"/>
    <property type="match status" value="1"/>
</dbReference>
<comment type="caution">
    <text evidence="2">The sequence shown here is derived from an EMBL/GenBank/DDBJ whole genome shotgun (WGS) entry which is preliminary data.</text>
</comment>
<dbReference type="EMBL" id="JBHSWG010000001">
    <property type="protein sequence ID" value="MFC6758335.1"/>
    <property type="molecule type" value="Genomic_DNA"/>
</dbReference>
<dbReference type="PANTHER" id="PTHR35562:SF2">
    <property type="entry name" value="DNA ENDONUCLEASE SMRA-RELATED"/>
    <property type="match status" value="1"/>
</dbReference>
<evidence type="ECO:0000313" key="3">
    <source>
        <dbReference type="Proteomes" id="UP001596353"/>
    </source>
</evidence>